<dbReference type="AlphaFoldDB" id="A0A239ARU8"/>
<dbReference type="CDD" id="cd01427">
    <property type="entry name" value="HAD_like"/>
    <property type="match status" value="1"/>
</dbReference>
<reference evidence="2" key="1">
    <citation type="submission" date="2017-06" db="EMBL/GenBank/DDBJ databases">
        <authorList>
            <person name="Varghese N."/>
            <person name="Submissions S."/>
        </authorList>
    </citation>
    <scope>NUCLEOTIDE SEQUENCE [LARGE SCALE GENOMIC DNA]</scope>
    <source>
        <strain evidence="2">DSM 44485</strain>
    </source>
</reference>
<name>A0A239ARU8_9ACTN</name>
<evidence type="ECO:0008006" key="3">
    <source>
        <dbReference type="Google" id="ProtNLM"/>
    </source>
</evidence>
<dbReference type="SUPFAM" id="SSF56784">
    <property type="entry name" value="HAD-like"/>
    <property type="match status" value="1"/>
</dbReference>
<dbReference type="InterPro" id="IPR023214">
    <property type="entry name" value="HAD_sf"/>
</dbReference>
<organism evidence="1 2">
    <name type="scientific">Actinomadura mexicana</name>
    <dbReference type="NCBI Taxonomy" id="134959"/>
    <lineage>
        <taxon>Bacteria</taxon>
        <taxon>Bacillati</taxon>
        <taxon>Actinomycetota</taxon>
        <taxon>Actinomycetes</taxon>
        <taxon>Streptosporangiales</taxon>
        <taxon>Thermomonosporaceae</taxon>
        <taxon>Actinomadura</taxon>
    </lineage>
</organism>
<sequence length="902" mass="98717">MPVQDQGRGAALTKQESGSPLLDDVHRVIADRACAVLSLDVFDTVLWRRVPRPTDAFALLGSRMREAGLCPPWVTDATFRRVRIAAEDTARRGRDALGTEVSLFDIWRAMPDGIFGAAPLEELVEAEVRLERELTVVDLDVAEVVRAARKQDLQVVLVSDTYFTEDQLSRLLDRPELGPMDGVRVFRSNQHGTGKASGLWDIVLRDLGRGPEQIVHVGDHEIADHEVPRRLGIRTVHYRRLDDPYLDVLGREKEPVRPFDDHAPDLDDRHGDFGLTSLRAKAVHSGVPFTTSALDVAWRYGAGVLGPVLAGFAEWAAWRAHETGTRRLWCPMREGELLSRLINEAAEARGWDVRAAPVWLSRFTTSLAGLDPHDTAAVHAFVRTGYRLTVRQALSVLELQPGDVPGLATELDTVIDNGDIAERVARALTETPHLCNRLAVTVTAARERMIKSLRDAGALGEDALAAGELTLVDLGWGGTIQRQLARALEIARIGVRPAGLYLATDGRAERVHMAGLRAEGYLAQAGHPAHVAATVTRSPEIVEQCVNALCGSLIGYTEDGAPVLGQTADSPSQNAERRTVQDGVLAFQHTWNRYVAASGGAWPDLARPPAARNRLARILVAALESPTPDEAAVFGNWTHEDNFGSSLVTTLLPADLKAAVPYLSPGDLGDLHMRDSFWPALIAASDTGLGAMARAVADGAIDAEAFDPSGEKHETRLRFRTADDRWHEPVRHRVRINHNGLSFSRLSFEHHDTVDISLAIPGRPAIVRVDWIEARVIAGGRRREQVLRWDKPEDFVGLHYADCRYLGGNLMEFDTSYAAVWLPLARRAGVPAVSSGQISIAFAMLPQSATGMAPRMPVDRKAERAARAARLTERFREEYRAAGVRGIAAGAGRVARRKLGDT</sequence>
<dbReference type="Gene3D" id="3.40.50.1000">
    <property type="entry name" value="HAD superfamily/HAD-like"/>
    <property type="match status" value="1"/>
</dbReference>
<evidence type="ECO:0000313" key="2">
    <source>
        <dbReference type="Proteomes" id="UP000198420"/>
    </source>
</evidence>
<dbReference type="Gene3D" id="1.10.150.400">
    <property type="match status" value="1"/>
</dbReference>
<accession>A0A239ARU8</accession>
<keyword evidence="2" id="KW-1185">Reference proteome</keyword>
<protein>
    <recommendedName>
        <fullName evidence="3">HAD family hydrolase</fullName>
    </recommendedName>
</protein>
<proteinExistence type="predicted"/>
<dbReference type="Proteomes" id="UP000198420">
    <property type="component" value="Unassembled WGS sequence"/>
</dbReference>
<evidence type="ECO:0000313" key="1">
    <source>
        <dbReference type="EMBL" id="SNR98259.1"/>
    </source>
</evidence>
<dbReference type="InterPro" id="IPR036412">
    <property type="entry name" value="HAD-like_sf"/>
</dbReference>
<dbReference type="EMBL" id="FZNP01000009">
    <property type="protein sequence ID" value="SNR98259.1"/>
    <property type="molecule type" value="Genomic_DNA"/>
</dbReference>
<gene>
    <name evidence="1" type="ORF">SAMN06265355_109162</name>
</gene>